<dbReference type="HOGENOM" id="CLU_3097152_0_0_9"/>
<dbReference type="AlphaFoldDB" id="K0B090"/>
<protein>
    <submittedName>
        <fullName evidence="1">Uncharacterized protein</fullName>
    </submittedName>
</protein>
<dbReference type="Proteomes" id="UP000006094">
    <property type="component" value="Chromosome"/>
</dbReference>
<evidence type="ECO:0000313" key="1">
    <source>
        <dbReference type="EMBL" id="AFS78939.1"/>
    </source>
</evidence>
<evidence type="ECO:0000313" key="2">
    <source>
        <dbReference type="Proteomes" id="UP000006094"/>
    </source>
</evidence>
<dbReference type="KEGG" id="cad:Curi_c19350"/>
<accession>K0B090</accession>
<dbReference type="RefSeq" id="WP_014968075.1">
    <property type="nucleotide sequence ID" value="NC_018664.1"/>
</dbReference>
<gene>
    <name evidence="1" type="ordered locus">Curi_c19350</name>
</gene>
<proteinExistence type="predicted"/>
<organism evidence="1 2">
    <name type="scientific">Gottschalkia acidurici (strain ATCC 7906 / DSM 604 / BCRC 14475 / CIP 104303 / KCTC 5404 / NCIMB 10678 / 9a)</name>
    <name type="common">Clostridium acidurici</name>
    <dbReference type="NCBI Taxonomy" id="1128398"/>
    <lineage>
        <taxon>Bacteria</taxon>
        <taxon>Bacillati</taxon>
        <taxon>Bacillota</taxon>
        <taxon>Tissierellia</taxon>
        <taxon>Tissierellales</taxon>
        <taxon>Gottschalkiaceae</taxon>
        <taxon>Gottschalkia</taxon>
    </lineage>
</organism>
<name>K0B090_GOTA9</name>
<sequence length="51" mass="5828">MINNKIITKKEQSARRLILVITYTNEDLVCCEEGIETTNKIETGIFTRAVL</sequence>
<dbReference type="EMBL" id="CP003326">
    <property type="protein sequence ID" value="AFS78939.1"/>
    <property type="molecule type" value="Genomic_DNA"/>
</dbReference>
<dbReference type="STRING" id="1128398.Curi_c19350"/>
<reference evidence="1 2" key="1">
    <citation type="journal article" date="2012" name="PLoS ONE">
        <title>The purine-utilizing bacterium Clostridium acidurici 9a: a genome-guided metabolic reconsideration.</title>
        <authorList>
            <person name="Hartwich K."/>
            <person name="Poehlein A."/>
            <person name="Daniel R."/>
        </authorList>
    </citation>
    <scope>NUCLEOTIDE SEQUENCE [LARGE SCALE GENOMIC DNA]</scope>
    <source>
        <strain evidence="2">ATCC 7906 / DSM 604 / BCRC 14475 / CIP 104303 / KCTC 5404 / NCIMB 10678 / 9a</strain>
    </source>
</reference>
<keyword evidence="2" id="KW-1185">Reference proteome</keyword>